<evidence type="ECO:0000313" key="15">
    <source>
        <dbReference type="EMBL" id="KAK9837818.1"/>
    </source>
</evidence>
<dbReference type="InterPro" id="IPR024909">
    <property type="entry name" value="Cys-tRNA/MSH_ligase"/>
</dbReference>
<protein>
    <recommendedName>
        <fullName evidence="3">cysteine--tRNA ligase</fullName>
        <ecNumber evidence="3">6.1.1.16</ecNumber>
    </recommendedName>
    <alternativeName>
        <fullName evidence="11">Cysteinyl-tRNA synthetase</fullName>
    </alternativeName>
</protein>
<dbReference type="SUPFAM" id="SSF52374">
    <property type="entry name" value="Nucleotidylyl transferase"/>
    <property type="match status" value="1"/>
</dbReference>
<keyword evidence="10" id="KW-0030">Aminoacyl-tRNA synthetase</keyword>
<evidence type="ECO:0000256" key="6">
    <source>
        <dbReference type="ARBA" id="ARBA00022741"/>
    </source>
</evidence>
<evidence type="ECO:0000256" key="12">
    <source>
        <dbReference type="SAM" id="MobiDB-lite"/>
    </source>
</evidence>
<dbReference type="AlphaFoldDB" id="A0AAW1RVH9"/>
<keyword evidence="9" id="KW-0648">Protein biosynthesis</keyword>
<keyword evidence="4" id="KW-0436">Ligase</keyword>
<evidence type="ECO:0000256" key="3">
    <source>
        <dbReference type="ARBA" id="ARBA00012832"/>
    </source>
</evidence>
<evidence type="ECO:0000256" key="10">
    <source>
        <dbReference type="ARBA" id="ARBA00023146"/>
    </source>
</evidence>
<evidence type="ECO:0000256" key="4">
    <source>
        <dbReference type="ARBA" id="ARBA00022598"/>
    </source>
</evidence>
<dbReference type="GO" id="GO:0004817">
    <property type="term" value="F:cysteine-tRNA ligase activity"/>
    <property type="evidence" value="ECO:0007669"/>
    <property type="project" value="UniProtKB-EC"/>
</dbReference>
<keyword evidence="8" id="KW-0067">ATP-binding</keyword>
<proteinExistence type="inferred from homology"/>
<dbReference type="HAMAP" id="MF_00041">
    <property type="entry name" value="Cys_tRNA_synth"/>
    <property type="match status" value="1"/>
</dbReference>
<accession>A0AAW1RVH9</accession>
<evidence type="ECO:0000259" key="14">
    <source>
        <dbReference type="Pfam" id="PF23493"/>
    </source>
</evidence>
<dbReference type="GO" id="GO:0006423">
    <property type="term" value="P:cysteinyl-tRNA aminoacylation"/>
    <property type="evidence" value="ECO:0007669"/>
    <property type="project" value="InterPro"/>
</dbReference>
<keyword evidence="5" id="KW-0479">Metal-binding</keyword>
<dbReference type="InterPro" id="IPR014729">
    <property type="entry name" value="Rossmann-like_a/b/a_fold"/>
</dbReference>
<comment type="caution">
    <text evidence="15">The sequence shown here is derived from an EMBL/GenBank/DDBJ whole genome shotgun (WGS) entry which is preliminary data.</text>
</comment>
<feature type="region of interest" description="Disordered" evidence="12">
    <location>
        <begin position="446"/>
        <end position="467"/>
    </location>
</feature>
<dbReference type="CDD" id="cd00672">
    <property type="entry name" value="CysRS_core"/>
    <property type="match status" value="1"/>
</dbReference>
<dbReference type="GO" id="GO:0046872">
    <property type="term" value="F:metal ion binding"/>
    <property type="evidence" value="ECO:0007669"/>
    <property type="project" value="UniProtKB-KW"/>
</dbReference>
<feature type="region of interest" description="Disordered" evidence="12">
    <location>
        <begin position="588"/>
        <end position="615"/>
    </location>
</feature>
<dbReference type="PRINTS" id="PR00983">
    <property type="entry name" value="TRNASYNTHCYS"/>
</dbReference>
<evidence type="ECO:0000313" key="16">
    <source>
        <dbReference type="Proteomes" id="UP001438707"/>
    </source>
</evidence>
<dbReference type="PANTHER" id="PTHR10890:SF25">
    <property type="entry name" value="CYSTEINE--TRNA LIGASE, CHLOROPLASTIC_MITOCHONDRIAL"/>
    <property type="match status" value="1"/>
</dbReference>
<dbReference type="NCBIfam" id="TIGR00435">
    <property type="entry name" value="cysS"/>
    <property type="match status" value="1"/>
</dbReference>
<feature type="compositionally biased region" description="Low complexity" evidence="12">
    <location>
        <begin position="448"/>
        <end position="457"/>
    </location>
</feature>
<reference evidence="15 16" key="1">
    <citation type="journal article" date="2024" name="Nat. Commun.">
        <title>Phylogenomics reveals the evolutionary origins of lichenization in chlorophyte algae.</title>
        <authorList>
            <person name="Puginier C."/>
            <person name="Libourel C."/>
            <person name="Otte J."/>
            <person name="Skaloud P."/>
            <person name="Haon M."/>
            <person name="Grisel S."/>
            <person name="Petersen M."/>
            <person name="Berrin J.G."/>
            <person name="Delaux P.M."/>
            <person name="Dal Grande F."/>
            <person name="Keller J."/>
        </authorList>
    </citation>
    <scope>NUCLEOTIDE SEQUENCE [LARGE SCALE GENOMIC DNA]</scope>
    <source>
        <strain evidence="15 16">SAG 2145</strain>
    </source>
</reference>
<evidence type="ECO:0000256" key="1">
    <source>
        <dbReference type="ARBA" id="ARBA00001947"/>
    </source>
</evidence>
<dbReference type="PANTHER" id="PTHR10890">
    <property type="entry name" value="CYSTEINYL-TRNA SYNTHETASE"/>
    <property type="match status" value="1"/>
</dbReference>
<feature type="domain" description="Cysteinyl-tRNA ligase anticodon binding" evidence="14">
    <location>
        <begin position="558"/>
        <end position="603"/>
    </location>
</feature>
<evidence type="ECO:0000256" key="9">
    <source>
        <dbReference type="ARBA" id="ARBA00022917"/>
    </source>
</evidence>
<evidence type="ECO:0000256" key="7">
    <source>
        <dbReference type="ARBA" id="ARBA00022833"/>
    </source>
</evidence>
<keyword evidence="6" id="KW-0547">Nucleotide-binding</keyword>
<dbReference type="FunFam" id="3.40.50.620:FF:000009">
    <property type="entry name" value="Cysteine--tRNA ligase"/>
    <property type="match status" value="1"/>
</dbReference>
<dbReference type="GO" id="GO:0005737">
    <property type="term" value="C:cytoplasm"/>
    <property type="evidence" value="ECO:0007669"/>
    <property type="project" value="TreeGrafter"/>
</dbReference>
<dbReference type="Proteomes" id="UP001438707">
    <property type="component" value="Unassembled WGS sequence"/>
</dbReference>
<evidence type="ECO:0000256" key="11">
    <source>
        <dbReference type="ARBA" id="ARBA00031499"/>
    </source>
</evidence>
<dbReference type="InterPro" id="IPR056411">
    <property type="entry name" value="CysS_C"/>
</dbReference>
<dbReference type="EC" id="6.1.1.16" evidence="3"/>
<comment type="similarity">
    <text evidence="2">Belongs to the class-I aminoacyl-tRNA synthetase family.</text>
</comment>
<dbReference type="Pfam" id="PF23493">
    <property type="entry name" value="CysS_C"/>
    <property type="match status" value="1"/>
</dbReference>
<evidence type="ECO:0000256" key="2">
    <source>
        <dbReference type="ARBA" id="ARBA00005594"/>
    </source>
</evidence>
<sequence>MDRSLSTWRWHLKQPVYCLYSLAHRGSTALRTHGRSLASRESPKSFAHASLGADVPASHFRSQHLLWQQQFHRISSSPVCKAAQVAEQRTSAQGLPQAESKQLRLHNTMTKRLEEVTARPGTDNTIAMYVCGPTVYDYSHIGHARVYISFDILFRFLKRLGFNVTYVRNITDVDDKIIARAKEGCEDPSELAVRFADEFRADMATLNCLPPTMEPTATSFIPQMVNSIETIIDHGHAYASGSDVFFDVVSLPGYGRLSGRSQDDNRAGERVAVNSSKRNPEDFALWKSAKEGEPSWESPWGRGRPGWHIECSAMIRELMGPVIDIHGGGRDLEFPHHENELAQSQAASCSCDQEHMRDGTDFVRLWVHNGFVNVDSEKMSKSLGNFFTIRDVTRQYHPFVLRWFLLSSGYRAPINYTQRGLEEASERVYTVAQTLQDTANVLQENGQEAVAASSQASEELEERKGPGQELVDSAMSAMCEDLNSAAVLGAISSPLTNMNELLYTRKGRKAPGRLKELASLQQAVQQSLELLGLDMPDVPLLLQQLRLMALTRGTISEEEIQSAMDKRAAARRDKNFEAADAVRQELAQRGIALQDSPQGTSWRPTPRLDAGDDIR</sequence>
<name>A0AAW1RVH9_9CHLO</name>
<keyword evidence="16" id="KW-1185">Reference proteome</keyword>
<keyword evidence="7" id="KW-0862">Zinc</keyword>
<comment type="cofactor">
    <cofactor evidence="1">
        <name>Zn(2+)</name>
        <dbReference type="ChEBI" id="CHEBI:29105"/>
    </cofactor>
</comment>
<dbReference type="InterPro" id="IPR009080">
    <property type="entry name" value="tRNAsynth_Ia_anticodon-bd"/>
</dbReference>
<dbReference type="GO" id="GO:0005524">
    <property type="term" value="F:ATP binding"/>
    <property type="evidence" value="ECO:0007669"/>
    <property type="project" value="UniProtKB-KW"/>
</dbReference>
<feature type="domain" description="tRNA synthetases class I catalytic" evidence="13">
    <location>
        <begin position="120"/>
        <end position="425"/>
    </location>
</feature>
<dbReference type="EMBL" id="JALJOS010000006">
    <property type="protein sequence ID" value="KAK9837818.1"/>
    <property type="molecule type" value="Genomic_DNA"/>
</dbReference>
<dbReference type="SUPFAM" id="SSF47323">
    <property type="entry name" value="Anticodon-binding domain of a subclass of class I aminoacyl-tRNA synthetases"/>
    <property type="match status" value="1"/>
</dbReference>
<evidence type="ECO:0000256" key="8">
    <source>
        <dbReference type="ARBA" id="ARBA00022840"/>
    </source>
</evidence>
<evidence type="ECO:0000259" key="13">
    <source>
        <dbReference type="Pfam" id="PF01406"/>
    </source>
</evidence>
<dbReference type="InterPro" id="IPR032678">
    <property type="entry name" value="tRNA-synt_1_cat_dom"/>
</dbReference>
<dbReference type="Gene3D" id="3.40.50.620">
    <property type="entry name" value="HUPs"/>
    <property type="match status" value="1"/>
</dbReference>
<gene>
    <name evidence="15" type="ORF">WJX74_005695</name>
</gene>
<dbReference type="InterPro" id="IPR015803">
    <property type="entry name" value="Cys-tRNA-ligase"/>
</dbReference>
<organism evidence="15 16">
    <name type="scientific">Apatococcus lobatus</name>
    <dbReference type="NCBI Taxonomy" id="904363"/>
    <lineage>
        <taxon>Eukaryota</taxon>
        <taxon>Viridiplantae</taxon>
        <taxon>Chlorophyta</taxon>
        <taxon>core chlorophytes</taxon>
        <taxon>Trebouxiophyceae</taxon>
        <taxon>Chlorellales</taxon>
        <taxon>Chlorellaceae</taxon>
        <taxon>Apatococcus</taxon>
    </lineage>
</organism>
<dbReference type="Gene3D" id="1.20.120.1910">
    <property type="entry name" value="Cysteine-tRNA ligase, C-terminal anti-codon recognition domain"/>
    <property type="match status" value="1"/>
</dbReference>
<evidence type="ECO:0000256" key="5">
    <source>
        <dbReference type="ARBA" id="ARBA00022723"/>
    </source>
</evidence>
<dbReference type="Pfam" id="PF01406">
    <property type="entry name" value="tRNA-synt_1e"/>
    <property type="match status" value="1"/>
</dbReference>